<evidence type="ECO:0000313" key="1">
    <source>
        <dbReference type="EMBL" id="PWL01888.1"/>
    </source>
</evidence>
<sequence length="159" mass="17828">MGNIFQTSGFQIDASEASKLLHVFPLILYVGEKPALLFRLDEDLKVGALVSFRLVAGFRILNWKGYVTSVQGNSWTAEQKQGPFLQFRVEHSEQNENSLWEASDELSFSGEAELVAALEKARIIYAFQERAALLRAKDSYESRHATESFRAFQSGFSAG</sequence>
<reference evidence="1 2" key="1">
    <citation type="submission" date="2018-05" db="EMBL/GenBank/DDBJ databases">
        <title>Animal gut microbial communities from fecal samples from Wisconsin, USA.</title>
        <authorList>
            <person name="Neumann A."/>
        </authorList>
    </citation>
    <scope>NUCLEOTIDE SEQUENCE [LARGE SCALE GENOMIC DNA]</scope>
    <source>
        <strain evidence="1 2">UWS4</strain>
    </source>
</reference>
<protein>
    <submittedName>
        <fullName evidence="1">Uncharacterized protein</fullName>
    </submittedName>
</protein>
<dbReference type="Proteomes" id="UP000245523">
    <property type="component" value="Unassembled WGS sequence"/>
</dbReference>
<organism evidence="1 2">
    <name type="scientific">Hallerella porci</name>
    <dbReference type="NCBI Taxonomy" id="1945871"/>
    <lineage>
        <taxon>Bacteria</taxon>
        <taxon>Pseudomonadati</taxon>
        <taxon>Fibrobacterota</taxon>
        <taxon>Fibrobacteria</taxon>
        <taxon>Fibrobacterales</taxon>
        <taxon>Fibrobacteraceae</taxon>
        <taxon>Hallerella</taxon>
    </lineage>
</organism>
<name>A0ABX5LKV6_9BACT</name>
<dbReference type="RefSeq" id="WP_109587456.1">
    <property type="nucleotide sequence ID" value="NZ_QGHD01000010.1"/>
</dbReference>
<accession>A0ABX5LKV6</accession>
<proteinExistence type="predicted"/>
<evidence type="ECO:0000313" key="2">
    <source>
        <dbReference type="Proteomes" id="UP000245523"/>
    </source>
</evidence>
<dbReference type="EMBL" id="QGHD01000010">
    <property type="protein sequence ID" value="PWL01888.1"/>
    <property type="molecule type" value="Genomic_DNA"/>
</dbReference>
<gene>
    <name evidence="1" type="ORF">B0H50_11054</name>
</gene>
<comment type="caution">
    <text evidence="1">The sequence shown here is derived from an EMBL/GenBank/DDBJ whole genome shotgun (WGS) entry which is preliminary data.</text>
</comment>
<keyword evidence="2" id="KW-1185">Reference proteome</keyword>